<dbReference type="InterPro" id="IPR002191">
    <property type="entry name" value="Bac_export_3"/>
</dbReference>
<keyword evidence="6 9" id="KW-1133">Transmembrane helix</keyword>
<dbReference type="GO" id="GO:0009306">
    <property type="term" value="P:protein secretion"/>
    <property type="evidence" value="ECO:0007669"/>
    <property type="project" value="InterPro"/>
</dbReference>
<keyword evidence="4 9" id="KW-1003">Cell membrane</keyword>
<protein>
    <recommendedName>
        <fullName evidence="3 9">Flagellar biosynthetic protein FliQ</fullName>
    </recommendedName>
</protein>
<evidence type="ECO:0000256" key="1">
    <source>
        <dbReference type="ARBA" id="ARBA00004651"/>
    </source>
</evidence>
<accession>A0AA37VEL6</accession>
<comment type="similarity">
    <text evidence="2 9">Belongs to the FliQ/MopD/SpaQ family.</text>
</comment>
<dbReference type="GO" id="GO:0044780">
    <property type="term" value="P:bacterial-type flagellum assembly"/>
    <property type="evidence" value="ECO:0007669"/>
    <property type="project" value="InterPro"/>
</dbReference>
<comment type="function">
    <text evidence="9">Role in flagellar biosynthesis.</text>
</comment>
<feature type="transmembrane region" description="Helical" evidence="9">
    <location>
        <begin position="55"/>
        <end position="74"/>
    </location>
</feature>
<dbReference type="GO" id="GO:0005886">
    <property type="term" value="C:plasma membrane"/>
    <property type="evidence" value="ECO:0007669"/>
    <property type="project" value="UniProtKB-SubCell"/>
</dbReference>
<evidence type="ECO:0000313" key="11">
    <source>
        <dbReference type="Proteomes" id="UP001161325"/>
    </source>
</evidence>
<organism evidence="10 11">
    <name type="scientific">Roseisolibacter agri</name>
    <dbReference type="NCBI Taxonomy" id="2014610"/>
    <lineage>
        <taxon>Bacteria</taxon>
        <taxon>Pseudomonadati</taxon>
        <taxon>Gemmatimonadota</taxon>
        <taxon>Gemmatimonadia</taxon>
        <taxon>Gemmatimonadales</taxon>
        <taxon>Gemmatimonadaceae</taxon>
        <taxon>Roseisolibacter</taxon>
    </lineage>
</organism>
<dbReference type="PANTHER" id="PTHR34040">
    <property type="entry name" value="FLAGELLAR BIOSYNTHETIC PROTEIN FLIQ"/>
    <property type="match status" value="1"/>
</dbReference>
<comment type="caution">
    <text evidence="10">The sequence shown here is derived from an EMBL/GenBank/DDBJ whole genome shotgun (WGS) entry which is preliminary data.</text>
</comment>
<evidence type="ECO:0000256" key="9">
    <source>
        <dbReference type="RuleBase" id="RU364090"/>
    </source>
</evidence>
<keyword evidence="5 9" id="KW-0812">Transmembrane</keyword>
<sequence length="89" mass="9659">MSHQLVVDLARNAIMLALLIAGPMLVVALGIGLIISVIQAVTQIQEQTLSFVPKLIAVAATFLIALPWTLQLMIKYTTELYRSLPSLVS</sequence>
<keyword evidence="7 9" id="KW-0472">Membrane</keyword>
<evidence type="ECO:0000256" key="4">
    <source>
        <dbReference type="ARBA" id="ARBA00022475"/>
    </source>
</evidence>
<reference evidence="10" key="1">
    <citation type="submission" date="2022-08" db="EMBL/GenBank/DDBJ databases">
        <title>Draft genome sequencing of Roseisolibacter agri AW1220.</title>
        <authorList>
            <person name="Tobiishi Y."/>
            <person name="Tonouchi A."/>
        </authorList>
    </citation>
    <scope>NUCLEOTIDE SEQUENCE</scope>
    <source>
        <strain evidence="10">AW1220</strain>
    </source>
</reference>
<evidence type="ECO:0000256" key="7">
    <source>
        <dbReference type="ARBA" id="ARBA00023136"/>
    </source>
</evidence>
<comment type="subcellular location">
    <subcellularLocation>
        <location evidence="1 9">Cell membrane</location>
        <topology evidence="1">Multi-pass membrane protein</topology>
    </subcellularLocation>
    <subcellularLocation>
        <location evidence="9">Bacterial flagellum basal body</location>
    </subcellularLocation>
</comment>
<dbReference type="NCBIfam" id="TIGR01402">
    <property type="entry name" value="fliQ"/>
    <property type="match status" value="1"/>
</dbReference>
<dbReference type="RefSeq" id="WP_284349834.1">
    <property type="nucleotide sequence ID" value="NZ_BRXS01000003.1"/>
</dbReference>
<dbReference type="EMBL" id="BRXS01000003">
    <property type="protein sequence ID" value="GLC25379.1"/>
    <property type="molecule type" value="Genomic_DNA"/>
</dbReference>
<feature type="transmembrane region" description="Helical" evidence="9">
    <location>
        <begin position="12"/>
        <end position="35"/>
    </location>
</feature>
<evidence type="ECO:0000256" key="8">
    <source>
        <dbReference type="ARBA" id="ARBA00023143"/>
    </source>
</evidence>
<proteinExistence type="inferred from homology"/>
<name>A0AA37VEL6_9BACT</name>
<dbReference type="PIRSF" id="PIRSF004669">
    <property type="entry name" value="FliQ"/>
    <property type="match status" value="1"/>
</dbReference>
<evidence type="ECO:0000256" key="5">
    <source>
        <dbReference type="ARBA" id="ARBA00022692"/>
    </source>
</evidence>
<dbReference type="GO" id="GO:0009425">
    <property type="term" value="C:bacterial-type flagellum basal body"/>
    <property type="evidence" value="ECO:0007669"/>
    <property type="project" value="UniProtKB-SubCell"/>
</dbReference>
<evidence type="ECO:0000256" key="3">
    <source>
        <dbReference type="ARBA" id="ARBA00021718"/>
    </source>
</evidence>
<dbReference type="PANTHER" id="PTHR34040:SF2">
    <property type="entry name" value="FLAGELLAR BIOSYNTHETIC PROTEIN FLIQ"/>
    <property type="match status" value="1"/>
</dbReference>
<dbReference type="Proteomes" id="UP001161325">
    <property type="component" value="Unassembled WGS sequence"/>
</dbReference>
<keyword evidence="8 9" id="KW-0975">Bacterial flagellum</keyword>
<evidence type="ECO:0000256" key="6">
    <source>
        <dbReference type="ARBA" id="ARBA00022989"/>
    </source>
</evidence>
<keyword evidence="10" id="KW-0966">Cell projection</keyword>
<evidence type="ECO:0000256" key="2">
    <source>
        <dbReference type="ARBA" id="ARBA00006156"/>
    </source>
</evidence>
<keyword evidence="10" id="KW-0282">Flagellum</keyword>
<dbReference type="Pfam" id="PF01313">
    <property type="entry name" value="Bac_export_3"/>
    <property type="match status" value="1"/>
</dbReference>
<keyword evidence="10" id="KW-0969">Cilium</keyword>
<keyword evidence="11" id="KW-1185">Reference proteome</keyword>
<gene>
    <name evidence="9 10" type="primary">fliQ</name>
    <name evidence="10" type="ORF">rosag_18920</name>
</gene>
<dbReference type="PRINTS" id="PR00952">
    <property type="entry name" value="TYPE3IMQPROT"/>
</dbReference>
<dbReference type="InterPro" id="IPR006305">
    <property type="entry name" value="FliQ"/>
</dbReference>
<dbReference type="AlphaFoldDB" id="A0AA37VEL6"/>
<evidence type="ECO:0000313" key="10">
    <source>
        <dbReference type="EMBL" id="GLC25379.1"/>
    </source>
</evidence>